<dbReference type="Proteomes" id="UP000823749">
    <property type="component" value="Chromosome 6"/>
</dbReference>
<name>A0AAV6JX67_9ERIC</name>
<dbReference type="InterPro" id="IPR058594">
    <property type="entry name" value="PB1-like_dom_pln"/>
</dbReference>
<gene>
    <name evidence="2" type="ORF">RHGRI_017274</name>
</gene>
<comment type="caution">
    <text evidence="2">The sequence shown here is derived from an EMBL/GenBank/DDBJ whole genome shotgun (WGS) entry which is preliminary data.</text>
</comment>
<accession>A0AAV6JX67</accession>
<feature type="domain" description="PB1-like" evidence="1">
    <location>
        <begin position="2"/>
        <end position="61"/>
    </location>
</feature>
<organism evidence="2 3">
    <name type="scientific">Rhododendron griersonianum</name>
    <dbReference type="NCBI Taxonomy" id="479676"/>
    <lineage>
        <taxon>Eukaryota</taxon>
        <taxon>Viridiplantae</taxon>
        <taxon>Streptophyta</taxon>
        <taxon>Embryophyta</taxon>
        <taxon>Tracheophyta</taxon>
        <taxon>Spermatophyta</taxon>
        <taxon>Magnoliopsida</taxon>
        <taxon>eudicotyledons</taxon>
        <taxon>Gunneridae</taxon>
        <taxon>Pentapetalae</taxon>
        <taxon>asterids</taxon>
        <taxon>Ericales</taxon>
        <taxon>Ericaceae</taxon>
        <taxon>Ericoideae</taxon>
        <taxon>Rhodoreae</taxon>
        <taxon>Rhododendron</taxon>
    </lineage>
</organism>
<keyword evidence="3" id="KW-1185">Reference proteome</keyword>
<dbReference type="AlphaFoldDB" id="A0AAV6JX67"/>
<dbReference type="Pfam" id="PF26130">
    <property type="entry name" value="PB1-like"/>
    <property type="match status" value="1"/>
</dbReference>
<protein>
    <recommendedName>
        <fullName evidence="1">PB1-like domain-containing protein</fullName>
    </recommendedName>
</protein>
<proteinExistence type="predicted"/>
<sequence length="159" mass="17326">MLEMEAMAKDHLGYSGRVAFYYKKPGLSLDKGLVPFSTDKEVYQMLDFLDKDRVAKVYLEHEGCEALLESQVGSSNVSAAHQSDPHRISGVEVCDLTQESTFGNAGPSDIGPTDLENGFGFQQLLMDCGVGFDIEFGSDENNANGPEGVELGFKATEQF</sequence>
<evidence type="ECO:0000259" key="1">
    <source>
        <dbReference type="Pfam" id="PF26130"/>
    </source>
</evidence>
<evidence type="ECO:0000313" key="3">
    <source>
        <dbReference type="Proteomes" id="UP000823749"/>
    </source>
</evidence>
<reference evidence="2 3" key="1">
    <citation type="submission" date="2020-08" db="EMBL/GenBank/DDBJ databases">
        <title>Plant Genome Project.</title>
        <authorList>
            <person name="Zhang R.-G."/>
        </authorList>
    </citation>
    <scope>NUCLEOTIDE SEQUENCE [LARGE SCALE GENOMIC DNA]</scope>
    <source>
        <strain evidence="2">WSP0</strain>
        <tissue evidence="2">Leaf</tissue>
    </source>
</reference>
<dbReference type="EMBL" id="JACTNZ010000006">
    <property type="protein sequence ID" value="KAG5544771.1"/>
    <property type="molecule type" value="Genomic_DNA"/>
</dbReference>
<evidence type="ECO:0000313" key="2">
    <source>
        <dbReference type="EMBL" id="KAG5544771.1"/>
    </source>
</evidence>